<reference evidence="1" key="1">
    <citation type="journal article" date="2020" name="Stud. Mycol.">
        <title>101 Dothideomycetes genomes: a test case for predicting lifestyles and emergence of pathogens.</title>
        <authorList>
            <person name="Haridas S."/>
            <person name="Albert R."/>
            <person name="Binder M."/>
            <person name="Bloem J."/>
            <person name="Labutti K."/>
            <person name="Salamov A."/>
            <person name="Andreopoulos B."/>
            <person name="Baker S."/>
            <person name="Barry K."/>
            <person name="Bills G."/>
            <person name="Bluhm B."/>
            <person name="Cannon C."/>
            <person name="Castanera R."/>
            <person name="Culley D."/>
            <person name="Daum C."/>
            <person name="Ezra D."/>
            <person name="Gonzalez J."/>
            <person name="Henrissat B."/>
            <person name="Kuo A."/>
            <person name="Liang C."/>
            <person name="Lipzen A."/>
            <person name="Lutzoni F."/>
            <person name="Magnuson J."/>
            <person name="Mondo S."/>
            <person name="Nolan M."/>
            <person name="Ohm R."/>
            <person name="Pangilinan J."/>
            <person name="Park H.-J."/>
            <person name="Ramirez L."/>
            <person name="Alfaro M."/>
            <person name="Sun H."/>
            <person name="Tritt A."/>
            <person name="Yoshinaga Y."/>
            <person name="Zwiers L.-H."/>
            <person name="Turgeon B."/>
            <person name="Goodwin S."/>
            <person name="Spatafora J."/>
            <person name="Crous P."/>
            <person name="Grigoriev I."/>
        </authorList>
    </citation>
    <scope>NUCLEOTIDE SEQUENCE</scope>
    <source>
        <strain evidence="1">CBS 121739</strain>
    </source>
</reference>
<protein>
    <submittedName>
        <fullName evidence="1">Uncharacterized protein</fullName>
    </submittedName>
</protein>
<keyword evidence="2" id="KW-1185">Reference proteome</keyword>
<proteinExistence type="predicted"/>
<sequence length="105" mass="11380">MGSTQGKGVVTGETHSDCPVSASDGFLFQHEQGSYRSSVSCAQRQSMPETKLWTSASEVLIDHSPERVCHNGTHRLGLVAGSISQHSVDYESLRSEPSSMDRTLN</sequence>
<gene>
    <name evidence="1" type="ORF">EJ05DRAFT_384358</name>
</gene>
<name>A0A6A6VSZ1_9PEZI</name>
<dbReference type="Proteomes" id="UP000799437">
    <property type="component" value="Unassembled WGS sequence"/>
</dbReference>
<dbReference type="AlphaFoldDB" id="A0A6A6VSZ1"/>
<accession>A0A6A6VSZ1</accession>
<evidence type="ECO:0000313" key="1">
    <source>
        <dbReference type="EMBL" id="KAF2752391.1"/>
    </source>
</evidence>
<dbReference type="RefSeq" id="XP_033594849.1">
    <property type="nucleotide sequence ID" value="XM_033741254.1"/>
</dbReference>
<dbReference type="EMBL" id="ML996649">
    <property type="protein sequence ID" value="KAF2752391.1"/>
    <property type="molecule type" value="Genomic_DNA"/>
</dbReference>
<evidence type="ECO:0000313" key="2">
    <source>
        <dbReference type="Proteomes" id="UP000799437"/>
    </source>
</evidence>
<dbReference type="GeneID" id="54482308"/>
<organism evidence="1 2">
    <name type="scientific">Pseudovirgaria hyperparasitica</name>
    <dbReference type="NCBI Taxonomy" id="470096"/>
    <lineage>
        <taxon>Eukaryota</taxon>
        <taxon>Fungi</taxon>
        <taxon>Dikarya</taxon>
        <taxon>Ascomycota</taxon>
        <taxon>Pezizomycotina</taxon>
        <taxon>Dothideomycetes</taxon>
        <taxon>Dothideomycetes incertae sedis</taxon>
        <taxon>Acrospermales</taxon>
        <taxon>Acrospermaceae</taxon>
        <taxon>Pseudovirgaria</taxon>
    </lineage>
</organism>